<organism evidence="2 3">
    <name type="scientific">Phoenix dactylifera</name>
    <name type="common">Date palm</name>
    <dbReference type="NCBI Taxonomy" id="42345"/>
    <lineage>
        <taxon>Eukaryota</taxon>
        <taxon>Viridiplantae</taxon>
        <taxon>Streptophyta</taxon>
        <taxon>Embryophyta</taxon>
        <taxon>Tracheophyta</taxon>
        <taxon>Spermatophyta</taxon>
        <taxon>Magnoliopsida</taxon>
        <taxon>Liliopsida</taxon>
        <taxon>Arecaceae</taxon>
        <taxon>Coryphoideae</taxon>
        <taxon>Phoeniceae</taxon>
        <taxon>Phoenix</taxon>
    </lineage>
</organism>
<evidence type="ECO:0000313" key="2">
    <source>
        <dbReference type="Proteomes" id="UP000228380"/>
    </source>
</evidence>
<keyword evidence="2" id="KW-1185">Reference proteome</keyword>
<dbReference type="RefSeq" id="XP_026661327.1">
    <property type="nucleotide sequence ID" value="XM_026805526.2"/>
</dbReference>
<dbReference type="NCBIfam" id="TIGR01615">
    <property type="entry name" value="A_thal_3542"/>
    <property type="match status" value="1"/>
</dbReference>
<sequence length="355" mass="38389">MAVFTRAKRVTDPLDDKVKARLRGDDAHGMTGYAGSSSGSEHDAAPCLSDLVHAFLFENAAGSPSAAGDASDRDATSDEDDAGDRAAAAAETVRDLLNPPAERDPFRARLAFDVFSAAEAFSGVRKNGSAFRRAVMAKLRVAGYNAGICKTRWEASGKVTAGTYEYIDVVAASAERTGDGESRYIVDVEFAAEFEVARATEEYARVLAELPRVAVARAEAVRQVVRVVAGAARRSFRSRGLHVPPWRKSRYMLAKWLGPYRRTVNPVPASSGATVGGGGAEVKCRAVGFPALAAASGRLVPPAPRTREGWEWPRRRAAIRGAAHNSVMTCQLLTWRYEMTWQPLEWSTRSQLTIT</sequence>
<dbReference type="KEGG" id="pda:103709418"/>
<evidence type="ECO:0000256" key="1">
    <source>
        <dbReference type="SAM" id="MobiDB-lite"/>
    </source>
</evidence>
<name>A0A8B8J5P0_PHODC</name>
<accession>A0A8B8J5P0</accession>
<dbReference type="GeneID" id="103709418"/>
<reference evidence="3" key="2">
    <citation type="submission" date="2025-08" db="UniProtKB">
        <authorList>
            <consortium name="RefSeq"/>
        </authorList>
    </citation>
    <scope>IDENTIFICATION</scope>
    <source>
        <tissue evidence="3">Young leaves</tissue>
    </source>
</reference>
<dbReference type="AlphaFoldDB" id="A0A8B8J5P0"/>
<dbReference type="InterPro" id="IPR006502">
    <property type="entry name" value="PDDEXK-like"/>
</dbReference>
<evidence type="ECO:0000313" key="3">
    <source>
        <dbReference type="RefSeq" id="XP_026661327.1"/>
    </source>
</evidence>
<gene>
    <name evidence="3" type="primary">LOC103709418</name>
</gene>
<proteinExistence type="predicted"/>
<dbReference type="Pfam" id="PF04720">
    <property type="entry name" value="PDDEXK_6"/>
    <property type="match status" value="1"/>
</dbReference>
<dbReference type="OrthoDB" id="548115at2759"/>
<dbReference type="PANTHER" id="PTHR31579">
    <property type="entry name" value="OS03G0796600 PROTEIN"/>
    <property type="match status" value="1"/>
</dbReference>
<protein>
    <submittedName>
        <fullName evidence="3">Uncharacterized protein LOC103709418</fullName>
    </submittedName>
</protein>
<dbReference type="Proteomes" id="UP000228380">
    <property type="component" value="Chromosome 9"/>
</dbReference>
<dbReference type="PANTHER" id="PTHR31579:SF84">
    <property type="entry name" value="F21O3.6 PROTEIN"/>
    <property type="match status" value="1"/>
</dbReference>
<feature type="region of interest" description="Disordered" evidence="1">
    <location>
        <begin position="63"/>
        <end position="89"/>
    </location>
</feature>
<reference evidence="2" key="1">
    <citation type="journal article" date="2019" name="Nat. Commun.">
        <title>Genome-wide association mapping of date palm fruit traits.</title>
        <authorList>
            <person name="Hazzouri K.M."/>
            <person name="Gros-Balthazard M."/>
            <person name="Flowers J.M."/>
            <person name="Copetti D."/>
            <person name="Lemansour A."/>
            <person name="Lebrun M."/>
            <person name="Masmoudi K."/>
            <person name="Ferrand S."/>
            <person name="Dhar M.I."/>
            <person name="Fresquez Z.A."/>
            <person name="Rosas U."/>
            <person name="Zhang J."/>
            <person name="Talag J."/>
            <person name="Lee S."/>
            <person name="Kudrna D."/>
            <person name="Powell R.F."/>
            <person name="Leitch I.J."/>
            <person name="Krueger R.R."/>
            <person name="Wing R.A."/>
            <person name="Amiri K.M.A."/>
            <person name="Purugganan M.D."/>
        </authorList>
    </citation>
    <scope>NUCLEOTIDE SEQUENCE [LARGE SCALE GENOMIC DNA]</scope>
    <source>
        <strain evidence="2">cv. Khalas</strain>
    </source>
</reference>